<evidence type="ECO:0000313" key="3">
    <source>
        <dbReference type="Proteomes" id="UP000013996"/>
    </source>
</evidence>
<dbReference type="EMBL" id="AOGX02000015">
    <property type="protein sequence ID" value="EOQ89114.1"/>
    <property type="molecule type" value="Genomic_DNA"/>
</dbReference>
<feature type="transmembrane region" description="Helical" evidence="1">
    <location>
        <begin position="6"/>
        <end position="34"/>
    </location>
</feature>
<dbReference type="STRING" id="1249483.LEP1GSC202_1532"/>
<evidence type="ECO:0000256" key="1">
    <source>
        <dbReference type="SAM" id="Phobius"/>
    </source>
</evidence>
<dbReference type="InterPro" id="IPR025058">
    <property type="entry name" value="DUF3995"/>
</dbReference>
<feature type="transmembrane region" description="Helical" evidence="1">
    <location>
        <begin position="55"/>
        <end position="76"/>
    </location>
</feature>
<reference evidence="2 3" key="1">
    <citation type="submission" date="2013-04" db="EMBL/GenBank/DDBJ databases">
        <authorList>
            <person name="Harkins D.M."/>
            <person name="Durkin A.S."/>
            <person name="Brinkac L.M."/>
            <person name="Haft D.H."/>
            <person name="Selengut J.D."/>
            <person name="Sanka R."/>
            <person name="DePew J."/>
            <person name="Purushe J."/>
            <person name="Hartskeerl R.A."/>
            <person name="Ahmed A."/>
            <person name="van der Linden H."/>
            <person name="Goris M.G.A."/>
            <person name="Vinetz J.M."/>
            <person name="Sutton G.G."/>
            <person name="Nierman W.C."/>
            <person name="Fouts D.E."/>
        </authorList>
    </citation>
    <scope>NUCLEOTIDE SEQUENCE [LARGE SCALE GENOMIC DNA]</scope>
    <source>
        <strain evidence="2 3">Sao Paulo</strain>
    </source>
</reference>
<keyword evidence="1" id="KW-0812">Transmembrane</keyword>
<dbReference type="RefSeq" id="WP_015676696.1">
    <property type="nucleotide sequence ID" value="NZ_AOGX02000015.1"/>
</dbReference>
<feature type="transmembrane region" description="Helical" evidence="1">
    <location>
        <begin position="130"/>
        <end position="148"/>
    </location>
</feature>
<protein>
    <submittedName>
        <fullName evidence="2">PF13160 family protein</fullName>
    </submittedName>
</protein>
<gene>
    <name evidence="2" type="ORF">LEP1GSC202_1532</name>
</gene>
<comment type="caution">
    <text evidence="2">The sequence shown here is derived from an EMBL/GenBank/DDBJ whole genome shotgun (WGS) entry which is preliminary data.</text>
</comment>
<organism evidence="2 3">
    <name type="scientific">Leptospira yanagawae serovar Saopaulo str. Sao Paulo = ATCC 700523</name>
    <dbReference type="NCBI Taxonomy" id="1249483"/>
    <lineage>
        <taxon>Bacteria</taxon>
        <taxon>Pseudomonadati</taxon>
        <taxon>Spirochaetota</taxon>
        <taxon>Spirochaetia</taxon>
        <taxon>Leptospirales</taxon>
        <taxon>Leptospiraceae</taxon>
        <taxon>Leptospira</taxon>
    </lineage>
</organism>
<dbReference type="Proteomes" id="UP000013996">
    <property type="component" value="Unassembled WGS sequence"/>
</dbReference>
<dbReference type="OrthoDB" id="344976at2"/>
<accession>A0A5E8HD23</accession>
<evidence type="ECO:0000313" key="2">
    <source>
        <dbReference type="EMBL" id="EOQ89114.1"/>
    </source>
</evidence>
<dbReference type="AlphaFoldDB" id="A0A5E8HD23"/>
<name>A0A5E8HD23_9LEPT</name>
<keyword evidence="1" id="KW-1133">Transmembrane helix</keyword>
<proteinExistence type="predicted"/>
<feature type="transmembrane region" description="Helical" evidence="1">
    <location>
        <begin position="91"/>
        <end position="109"/>
    </location>
</feature>
<sequence>MALFSLQTILALLTTALLFALSLIHIYWGFGGLWPGKTKQDLIDKVFGKGNQFPSPFSCFFVATGLLLFSLLPWIWMFRFELKLTQQTLNLLPYLFYIVSGIFLLRGILGYFPFLTKHWKPIFVQYTKRIYNPLCIVLGLAFLLILYWF</sequence>
<dbReference type="Pfam" id="PF13160">
    <property type="entry name" value="DUF3995"/>
    <property type="match status" value="1"/>
</dbReference>
<keyword evidence="1" id="KW-0472">Membrane</keyword>